<dbReference type="PANTHER" id="PTHR30007:SF0">
    <property type="entry name" value="TRANSPOSASE"/>
    <property type="match status" value="1"/>
</dbReference>
<reference evidence="2 3" key="1">
    <citation type="journal article" date="2017" name="Int. J. Syst. Evol. Microbiol.">
        <title>Rhodosalinus sediminis gen. nov., sp. nov., isolated from marine saltern.</title>
        <authorList>
            <person name="Guo L.Y."/>
            <person name="Ling S.K."/>
            <person name="Li C.M."/>
            <person name="Chen G.J."/>
            <person name="Du Z.J."/>
        </authorList>
    </citation>
    <scope>NUCLEOTIDE SEQUENCE [LARGE SCALE GENOMIC DNA]</scope>
    <source>
        <strain evidence="2 3">WDN1C137</strain>
    </source>
</reference>
<sequence length="194" mass="21591">GSFFHAGSHRIRFDVAMQTREMEGREARPTAGVIDSQTVKTTESGGVRGDDAGKRINGRKRHAVVDTIGLLVGRVVHAADVQDRDGAPAVLASIHRSGPWLRRFFADGGYAGPKLRRVRDRVGTWTIEVVTRPGTAKGFEVLPRRRVVERTFARPGRCRRLAKDRETSIASAEAWIDISHICLTTRRLARYCYA</sequence>
<dbReference type="Proteomes" id="UP000257131">
    <property type="component" value="Unassembled WGS sequence"/>
</dbReference>
<name>A0A3D9BM03_9RHOB</name>
<dbReference type="GO" id="GO:0006313">
    <property type="term" value="P:DNA transposition"/>
    <property type="evidence" value="ECO:0007669"/>
    <property type="project" value="InterPro"/>
</dbReference>
<protein>
    <submittedName>
        <fullName evidence="2">IS5 family transposase</fullName>
    </submittedName>
</protein>
<dbReference type="RefSeq" id="WP_115981655.1">
    <property type="nucleotide sequence ID" value="NZ_QOHR01000028.1"/>
</dbReference>
<gene>
    <name evidence="2" type="ORF">DRV84_13590</name>
</gene>
<dbReference type="PANTHER" id="PTHR30007">
    <property type="entry name" value="PHP DOMAIN PROTEIN"/>
    <property type="match status" value="1"/>
</dbReference>
<dbReference type="GO" id="GO:0004803">
    <property type="term" value="F:transposase activity"/>
    <property type="evidence" value="ECO:0007669"/>
    <property type="project" value="InterPro"/>
</dbReference>
<dbReference type="Pfam" id="PF01609">
    <property type="entry name" value="DDE_Tnp_1"/>
    <property type="match status" value="1"/>
</dbReference>
<feature type="domain" description="Transposase IS4-like" evidence="1">
    <location>
        <begin position="29"/>
        <end position="176"/>
    </location>
</feature>
<dbReference type="NCBIfam" id="NF033580">
    <property type="entry name" value="transpos_IS5_3"/>
    <property type="match status" value="1"/>
</dbReference>
<feature type="non-terminal residue" evidence="2">
    <location>
        <position position="1"/>
    </location>
</feature>
<dbReference type="OrthoDB" id="32553at2"/>
<evidence type="ECO:0000259" key="1">
    <source>
        <dbReference type="Pfam" id="PF01609"/>
    </source>
</evidence>
<proteinExistence type="predicted"/>
<dbReference type="InterPro" id="IPR002559">
    <property type="entry name" value="Transposase_11"/>
</dbReference>
<dbReference type="GO" id="GO:0003677">
    <property type="term" value="F:DNA binding"/>
    <property type="evidence" value="ECO:0007669"/>
    <property type="project" value="InterPro"/>
</dbReference>
<dbReference type="AlphaFoldDB" id="A0A3D9BM03"/>
<comment type="caution">
    <text evidence="2">The sequence shown here is derived from an EMBL/GenBank/DDBJ whole genome shotgun (WGS) entry which is preliminary data.</text>
</comment>
<evidence type="ECO:0000313" key="3">
    <source>
        <dbReference type="Proteomes" id="UP000257131"/>
    </source>
</evidence>
<dbReference type="EMBL" id="QOHR01000028">
    <property type="protein sequence ID" value="REC54548.1"/>
    <property type="molecule type" value="Genomic_DNA"/>
</dbReference>
<organism evidence="2 3">
    <name type="scientific">Rhodosalinus sediminis</name>
    <dbReference type="NCBI Taxonomy" id="1940533"/>
    <lineage>
        <taxon>Bacteria</taxon>
        <taxon>Pseudomonadati</taxon>
        <taxon>Pseudomonadota</taxon>
        <taxon>Alphaproteobacteria</taxon>
        <taxon>Rhodobacterales</taxon>
        <taxon>Paracoccaceae</taxon>
        <taxon>Rhodosalinus</taxon>
    </lineage>
</organism>
<evidence type="ECO:0000313" key="2">
    <source>
        <dbReference type="EMBL" id="REC54548.1"/>
    </source>
</evidence>
<keyword evidence="3" id="KW-1185">Reference proteome</keyword>
<accession>A0A3D9BM03</accession>